<dbReference type="SUPFAM" id="SSF52172">
    <property type="entry name" value="CheY-like"/>
    <property type="match status" value="1"/>
</dbReference>
<dbReference type="InterPro" id="IPR000160">
    <property type="entry name" value="GGDEF_dom"/>
</dbReference>
<dbReference type="InterPro" id="IPR043128">
    <property type="entry name" value="Rev_trsase/Diguanyl_cyclase"/>
</dbReference>
<dbReference type="CDD" id="cd01949">
    <property type="entry name" value="GGDEF"/>
    <property type="match status" value="1"/>
</dbReference>
<dbReference type="OrthoDB" id="9804951at2"/>
<dbReference type="EMBL" id="JAWRCO010000002">
    <property type="protein sequence ID" value="MDW6005278.1"/>
    <property type="molecule type" value="Genomic_DNA"/>
</dbReference>
<dbReference type="Pfam" id="PF13426">
    <property type="entry name" value="PAS_9"/>
    <property type="match status" value="1"/>
</dbReference>
<dbReference type="PROSITE" id="PS50887">
    <property type="entry name" value="GGDEF"/>
    <property type="match status" value="1"/>
</dbReference>
<protein>
    <submittedName>
        <fullName evidence="5 6">Diguanylate cyclase</fullName>
        <ecNumber evidence="5 6">2.7.7.65</ecNumber>
    </submittedName>
</protein>
<evidence type="ECO:0000259" key="4">
    <source>
        <dbReference type="PROSITE" id="PS50887"/>
    </source>
</evidence>
<feature type="domain" description="Response regulatory" evidence="2">
    <location>
        <begin position="10"/>
        <end position="125"/>
    </location>
</feature>
<reference evidence="5 8" key="2">
    <citation type="submission" date="2023-11" db="EMBL/GenBank/DDBJ databases">
        <title>Plant-associative lifestyle of Vibrio porteresiae and its evolutionary dynamics.</title>
        <authorList>
            <person name="Rameshkumar N."/>
            <person name="Kirti K."/>
        </authorList>
    </citation>
    <scope>NUCLEOTIDE SEQUENCE [LARGE SCALE GENOMIC DNA]</scope>
    <source>
        <strain evidence="5 8">MSSRF38</strain>
    </source>
</reference>
<feature type="domain" description="GGDEF" evidence="4">
    <location>
        <begin position="299"/>
        <end position="365"/>
    </location>
</feature>
<dbReference type="SMART" id="SM00267">
    <property type="entry name" value="GGDEF"/>
    <property type="match status" value="1"/>
</dbReference>
<dbReference type="InterPro" id="IPR029787">
    <property type="entry name" value="Nucleotide_cyclase"/>
</dbReference>
<proteinExistence type="predicted"/>
<evidence type="ECO:0000259" key="3">
    <source>
        <dbReference type="PROSITE" id="PS50112"/>
    </source>
</evidence>
<dbReference type="Pfam" id="PF00072">
    <property type="entry name" value="Response_reg"/>
    <property type="match status" value="1"/>
</dbReference>
<dbReference type="EMBL" id="FXXI01000014">
    <property type="protein sequence ID" value="SMS02904.1"/>
    <property type="molecule type" value="Genomic_DNA"/>
</dbReference>
<feature type="domain" description="PAS" evidence="3">
    <location>
        <begin position="145"/>
        <end position="210"/>
    </location>
</feature>
<keyword evidence="1" id="KW-0597">Phosphoprotein</keyword>
<name>A0A1Y6IZ17_9VIBR</name>
<keyword evidence="8" id="KW-1185">Reference proteome</keyword>
<keyword evidence="6" id="KW-0808">Transferase</keyword>
<dbReference type="InterPro" id="IPR011006">
    <property type="entry name" value="CheY-like_superfamily"/>
</dbReference>
<evidence type="ECO:0000259" key="2">
    <source>
        <dbReference type="PROSITE" id="PS50110"/>
    </source>
</evidence>
<dbReference type="SMART" id="SM00448">
    <property type="entry name" value="REC"/>
    <property type="match status" value="1"/>
</dbReference>
<dbReference type="NCBIfam" id="TIGR00254">
    <property type="entry name" value="GGDEF"/>
    <property type="match status" value="1"/>
</dbReference>
<evidence type="ECO:0000313" key="8">
    <source>
        <dbReference type="Proteomes" id="UP001283366"/>
    </source>
</evidence>
<organism evidence="6 7">
    <name type="scientific">Vibrio mangrovi</name>
    <dbReference type="NCBI Taxonomy" id="474394"/>
    <lineage>
        <taxon>Bacteria</taxon>
        <taxon>Pseudomonadati</taxon>
        <taxon>Pseudomonadota</taxon>
        <taxon>Gammaproteobacteria</taxon>
        <taxon>Vibrionales</taxon>
        <taxon>Vibrionaceae</taxon>
        <taxon>Vibrio</taxon>
    </lineage>
</organism>
<evidence type="ECO:0000313" key="6">
    <source>
        <dbReference type="EMBL" id="SMS02904.1"/>
    </source>
</evidence>
<dbReference type="PROSITE" id="PS50110">
    <property type="entry name" value="RESPONSE_REGULATORY"/>
    <property type="match status" value="1"/>
</dbReference>
<dbReference type="RefSeq" id="WP_087482904.1">
    <property type="nucleotide sequence ID" value="NZ_AP024884.1"/>
</dbReference>
<dbReference type="PROSITE" id="PS50112">
    <property type="entry name" value="PAS"/>
    <property type="match status" value="1"/>
</dbReference>
<dbReference type="GO" id="GO:0052621">
    <property type="term" value="F:diguanylate cyclase activity"/>
    <property type="evidence" value="ECO:0007669"/>
    <property type="project" value="UniProtKB-EC"/>
</dbReference>
<dbReference type="SMART" id="SM00091">
    <property type="entry name" value="PAS"/>
    <property type="match status" value="1"/>
</dbReference>
<dbReference type="EC" id="2.7.7.65" evidence="5 6"/>
<dbReference type="CDD" id="cd00130">
    <property type="entry name" value="PAS"/>
    <property type="match status" value="1"/>
</dbReference>
<dbReference type="Proteomes" id="UP000196125">
    <property type="component" value="Unassembled WGS sequence"/>
</dbReference>
<dbReference type="PANTHER" id="PTHR44757:SF4">
    <property type="entry name" value="DIGUANYLATE CYCLASE DGCE-RELATED"/>
    <property type="match status" value="1"/>
</dbReference>
<dbReference type="Pfam" id="PF00990">
    <property type="entry name" value="GGDEF"/>
    <property type="match status" value="1"/>
</dbReference>
<dbReference type="InterPro" id="IPR001789">
    <property type="entry name" value="Sig_transdc_resp-reg_receiver"/>
</dbReference>
<dbReference type="Gene3D" id="3.30.450.20">
    <property type="entry name" value="PAS domain"/>
    <property type="match status" value="1"/>
</dbReference>
<gene>
    <name evidence="6" type="primary">yegE</name>
    <name evidence="5" type="ORF">SBX37_20640</name>
    <name evidence="6" type="ORF">VIM7927_04265</name>
</gene>
<feature type="modified residue" description="4-aspartylphosphate" evidence="1">
    <location>
        <position position="58"/>
    </location>
</feature>
<dbReference type="SUPFAM" id="SSF55785">
    <property type="entry name" value="PYP-like sensor domain (PAS domain)"/>
    <property type="match status" value="1"/>
</dbReference>
<dbReference type="Gene3D" id="3.40.50.2300">
    <property type="match status" value="1"/>
</dbReference>
<dbReference type="InterPro" id="IPR052155">
    <property type="entry name" value="Biofilm_reg_signaling"/>
</dbReference>
<dbReference type="InterPro" id="IPR000014">
    <property type="entry name" value="PAS"/>
</dbReference>
<dbReference type="AlphaFoldDB" id="A0A1Y6IZ17"/>
<evidence type="ECO:0000313" key="7">
    <source>
        <dbReference type="Proteomes" id="UP000196125"/>
    </source>
</evidence>
<evidence type="ECO:0000256" key="1">
    <source>
        <dbReference type="PROSITE-ProRule" id="PRU00169"/>
    </source>
</evidence>
<dbReference type="GO" id="GO:0000160">
    <property type="term" value="P:phosphorelay signal transduction system"/>
    <property type="evidence" value="ECO:0007669"/>
    <property type="project" value="InterPro"/>
</dbReference>
<dbReference type="PANTHER" id="PTHR44757">
    <property type="entry name" value="DIGUANYLATE CYCLASE DGCP"/>
    <property type="match status" value="1"/>
</dbReference>
<accession>A0A1Y6IZ17</accession>
<dbReference type="NCBIfam" id="TIGR00229">
    <property type="entry name" value="sensory_box"/>
    <property type="match status" value="1"/>
</dbReference>
<dbReference type="SUPFAM" id="SSF55073">
    <property type="entry name" value="Nucleotide cyclase"/>
    <property type="match status" value="1"/>
</dbReference>
<reference evidence="6 7" key="1">
    <citation type="submission" date="2017-05" db="EMBL/GenBank/DDBJ databases">
        <authorList>
            <person name="Song R."/>
            <person name="Chenine A.L."/>
            <person name="Ruprecht R.M."/>
        </authorList>
    </citation>
    <scope>NUCLEOTIDE SEQUENCE [LARGE SCALE GENOMIC DNA]</scope>
    <source>
        <strain evidence="6 7">CECT 7927</strain>
    </source>
</reference>
<dbReference type="InterPro" id="IPR035965">
    <property type="entry name" value="PAS-like_dom_sf"/>
</dbReference>
<evidence type="ECO:0000313" key="5">
    <source>
        <dbReference type="EMBL" id="MDW6005278.1"/>
    </source>
</evidence>
<keyword evidence="6" id="KW-0548">Nucleotidyltransferase</keyword>
<dbReference type="Proteomes" id="UP001283366">
    <property type="component" value="Unassembled WGS sequence"/>
</dbReference>
<sequence length="365" mass="41089">MFSVSGSSPRILLVDDDVDQINLLYQVLRSIGQVFFEQNGIEALKKSVNIQPDIILLDIQMPGMNGYEVLTKLKSHHVTALTPVIFITSHDSVEDQLHGLRNGAVDFISKPLQPPVVAARVRTQLMLRNRERQLADIYRHAQVTLDSIGDAVMTTDKNCYITYMNPAAELLTGMTFNEAQGKTIEEVMPLRIGDDGPSHVNPIRLAIQDKRVVGMALNCQMKCQNGQWISVEDSAAPLISESGETLGGVIVFDDINESRAMALKMSHTLQYDQLTSLPNRFLFMDHLSKEMAKAEHNKKKLGLLLLDINRFKLINEEFGFDFGDTLLKKIAQRIKKHLRNNEMVSRHNADEFMVLVPEMNHPGEL</sequence>
<dbReference type="Gene3D" id="3.30.70.270">
    <property type="match status" value="1"/>
</dbReference>